<comment type="caution">
    <text evidence="1">The sequence shown here is derived from an EMBL/GenBank/DDBJ whole genome shotgun (WGS) entry which is preliminary data.</text>
</comment>
<dbReference type="EMBL" id="LNYU01000090">
    <property type="protein sequence ID" value="KTD53850.1"/>
    <property type="molecule type" value="Genomic_DNA"/>
</dbReference>
<gene>
    <name evidence="1" type="ORF">Lsan_3514</name>
</gene>
<accession>A0A0W0YAC9</accession>
<dbReference type="AlphaFoldDB" id="A0A0W0YAC9"/>
<dbReference type="STRING" id="45074.Lsan_3514"/>
<sequence>MNDFVSTITKANAKLAIFKELARKESIKWFHDDSRYQAISYIQKKLALHDHMTISELEKAIRFIEEMKITTENKKTEDFKNVLSKNFHYRTLASFDIDEFPVRVKRPQKPEPSVIISKSASLCGFLAEVHSTLISHYELSKAHAEGHIPVSKIHYNADLMKQTQIAQDIKNTTKAATTSDHSTSVMDIRRGGTTFYGVKIDTGKNDIYALSTIENFTGDKIDVHGSKANKIFHFGGQILHGIILDEFENSMELIDEEQHLTEGLKPTLTRGRVNWSKNSETGQIYATVELKILACAFIDPIDTSKMPKHFAIRSDGITLDTIDESMLPHLNRIATQDENDIVPICTFRAKLDLTQDPSTQEYYLKMNEFVVKINTPDMISRKDPNHQPKPSWYYDI</sequence>
<keyword evidence="2" id="KW-1185">Reference proteome</keyword>
<evidence type="ECO:0000313" key="1">
    <source>
        <dbReference type="EMBL" id="KTD53850.1"/>
    </source>
</evidence>
<organism evidence="1 2">
    <name type="scientific">Legionella santicrucis</name>
    <dbReference type="NCBI Taxonomy" id="45074"/>
    <lineage>
        <taxon>Bacteria</taxon>
        <taxon>Pseudomonadati</taxon>
        <taxon>Pseudomonadota</taxon>
        <taxon>Gammaproteobacteria</taxon>
        <taxon>Legionellales</taxon>
        <taxon>Legionellaceae</taxon>
        <taxon>Legionella</taxon>
    </lineage>
</organism>
<proteinExistence type="predicted"/>
<dbReference type="Proteomes" id="UP000054703">
    <property type="component" value="Unassembled WGS sequence"/>
</dbReference>
<reference evidence="1 2" key="1">
    <citation type="submission" date="2015-11" db="EMBL/GenBank/DDBJ databases">
        <title>Genomic analysis of 38 Legionella species identifies large and diverse effector repertoires.</title>
        <authorList>
            <person name="Burstein D."/>
            <person name="Amaro F."/>
            <person name="Zusman T."/>
            <person name="Lifshitz Z."/>
            <person name="Cohen O."/>
            <person name="Gilbert J.A."/>
            <person name="Pupko T."/>
            <person name="Shuman H.A."/>
            <person name="Segal G."/>
        </authorList>
    </citation>
    <scope>NUCLEOTIDE SEQUENCE [LARGE SCALE GENOMIC DNA]</scope>
    <source>
        <strain evidence="1 2">SC-63-C7</strain>
    </source>
</reference>
<protein>
    <submittedName>
        <fullName evidence="1">Uncharacterized protein</fullName>
    </submittedName>
</protein>
<dbReference type="OrthoDB" id="5634016at2"/>
<dbReference type="RefSeq" id="WP_058515435.1">
    <property type="nucleotide sequence ID" value="NZ_CAAAIH010000036.1"/>
</dbReference>
<evidence type="ECO:0000313" key="2">
    <source>
        <dbReference type="Proteomes" id="UP000054703"/>
    </source>
</evidence>
<name>A0A0W0YAC9_9GAMM</name>
<dbReference type="PATRIC" id="fig|45074.5.peg.3783"/>